<dbReference type="Gene3D" id="1.10.720.30">
    <property type="entry name" value="SAP domain"/>
    <property type="match status" value="1"/>
</dbReference>
<dbReference type="InterPro" id="IPR052240">
    <property type="entry name" value="SAP_domain_ribonucleoprotein"/>
</dbReference>
<dbReference type="AlphaFoldDB" id="A0ABD0P6T3"/>
<keyword evidence="1" id="KW-0597">Phosphoprotein</keyword>
<name>A0ABD0P6T3_CIRMR</name>
<evidence type="ECO:0000256" key="2">
    <source>
        <dbReference type="ARBA" id="ARBA00046328"/>
    </source>
</evidence>
<evidence type="ECO:0000256" key="3">
    <source>
        <dbReference type="SAM" id="MobiDB-lite"/>
    </source>
</evidence>
<dbReference type="PANTHER" id="PTHR46551">
    <property type="entry name" value="SAP DOMAIN-CONTAINING RIBONUCLEOPROTEIN"/>
    <property type="match status" value="1"/>
</dbReference>
<dbReference type="SMART" id="SM00513">
    <property type="entry name" value="SAP"/>
    <property type="match status" value="1"/>
</dbReference>
<evidence type="ECO:0000259" key="4">
    <source>
        <dbReference type="PROSITE" id="PS50800"/>
    </source>
</evidence>
<feature type="compositionally biased region" description="Acidic residues" evidence="3">
    <location>
        <begin position="126"/>
        <end position="198"/>
    </location>
</feature>
<reference evidence="5 6" key="1">
    <citation type="submission" date="2024-05" db="EMBL/GenBank/DDBJ databases">
        <title>Genome sequencing and assembly of Indian major carp, Cirrhinus mrigala (Hamilton, 1822).</title>
        <authorList>
            <person name="Mohindra V."/>
            <person name="Chowdhury L.M."/>
            <person name="Lal K."/>
            <person name="Jena J.K."/>
        </authorList>
    </citation>
    <scope>NUCLEOTIDE SEQUENCE [LARGE SCALE GENOMIC DNA]</scope>
    <source>
        <strain evidence="5">CM1030</strain>
        <tissue evidence="5">Blood</tissue>
    </source>
</reference>
<evidence type="ECO:0000256" key="1">
    <source>
        <dbReference type="ARBA" id="ARBA00022553"/>
    </source>
</evidence>
<sequence>MYCVYYGKLYKAQLAPFCSDCCLSVTASSVSGQSAHNLRFLFIPHTFVAYRLKTKGQNGKMSSLNVKKLKVNELKDELKKRSLSDKGLKAELMARLQAALDQEALSTDTNGAEGQYEDGGGLGYMGDEDLEEDLAGESMEAEEEDGDNAEAEEQQDDEMEEEEEEDAGVEMDKSDEDEDVLLKDDDEEMEKFDEDDVALDMGPGE</sequence>
<organism evidence="5 6">
    <name type="scientific">Cirrhinus mrigala</name>
    <name type="common">Mrigala</name>
    <dbReference type="NCBI Taxonomy" id="683832"/>
    <lineage>
        <taxon>Eukaryota</taxon>
        <taxon>Metazoa</taxon>
        <taxon>Chordata</taxon>
        <taxon>Craniata</taxon>
        <taxon>Vertebrata</taxon>
        <taxon>Euteleostomi</taxon>
        <taxon>Actinopterygii</taxon>
        <taxon>Neopterygii</taxon>
        <taxon>Teleostei</taxon>
        <taxon>Ostariophysi</taxon>
        <taxon>Cypriniformes</taxon>
        <taxon>Cyprinidae</taxon>
        <taxon>Labeoninae</taxon>
        <taxon>Labeonini</taxon>
        <taxon>Cirrhinus</taxon>
    </lineage>
</organism>
<dbReference type="FunFam" id="1.10.720.30:FF:000004">
    <property type="entry name" value="heterogeneous nuclear ribonucleoprotein U isoform X1"/>
    <property type="match status" value="1"/>
</dbReference>
<evidence type="ECO:0000313" key="6">
    <source>
        <dbReference type="Proteomes" id="UP001529510"/>
    </source>
</evidence>
<dbReference type="SUPFAM" id="SSF68906">
    <property type="entry name" value="SAP domain"/>
    <property type="match status" value="1"/>
</dbReference>
<gene>
    <name evidence="5" type="ORF">M9458_034394</name>
</gene>
<accession>A0ABD0P6T3</accession>
<comment type="caution">
    <text evidence="5">The sequence shown here is derived from an EMBL/GenBank/DDBJ whole genome shotgun (WGS) entry which is preliminary data.</text>
</comment>
<feature type="region of interest" description="Disordered" evidence="3">
    <location>
        <begin position="104"/>
        <end position="205"/>
    </location>
</feature>
<dbReference type="InterPro" id="IPR003034">
    <property type="entry name" value="SAP_dom"/>
</dbReference>
<protein>
    <recommendedName>
        <fullName evidence="4">SAP domain-containing protein</fullName>
    </recommendedName>
</protein>
<keyword evidence="6" id="KW-1185">Reference proteome</keyword>
<feature type="non-terminal residue" evidence="5">
    <location>
        <position position="205"/>
    </location>
</feature>
<dbReference type="PROSITE" id="PS50800">
    <property type="entry name" value="SAP"/>
    <property type="match status" value="1"/>
</dbReference>
<dbReference type="PANTHER" id="PTHR46551:SF1">
    <property type="entry name" value="SAP DOMAIN-CONTAINING RIBONUCLEOPROTEIN"/>
    <property type="match status" value="1"/>
</dbReference>
<comment type="similarity">
    <text evidence="2">Belongs to the SAP domain-containing ribonucleoprotein family.</text>
</comment>
<feature type="domain" description="SAP" evidence="4">
    <location>
        <begin position="66"/>
        <end position="100"/>
    </location>
</feature>
<evidence type="ECO:0000313" key="5">
    <source>
        <dbReference type="EMBL" id="KAL0169798.1"/>
    </source>
</evidence>
<dbReference type="Proteomes" id="UP001529510">
    <property type="component" value="Unassembled WGS sequence"/>
</dbReference>
<dbReference type="Pfam" id="PF02037">
    <property type="entry name" value="SAP"/>
    <property type="match status" value="1"/>
</dbReference>
<dbReference type="EMBL" id="JAMKFB020000017">
    <property type="protein sequence ID" value="KAL0169798.1"/>
    <property type="molecule type" value="Genomic_DNA"/>
</dbReference>
<proteinExistence type="inferred from homology"/>
<dbReference type="InterPro" id="IPR036361">
    <property type="entry name" value="SAP_dom_sf"/>
</dbReference>